<evidence type="ECO:0000256" key="1">
    <source>
        <dbReference type="SAM" id="MobiDB-lite"/>
    </source>
</evidence>
<feature type="compositionally biased region" description="Basic and acidic residues" evidence="1">
    <location>
        <begin position="420"/>
        <end position="431"/>
    </location>
</feature>
<feature type="region of interest" description="Disordered" evidence="1">
    <location>
        <begin position="354"/>
        <end position="450"/>
    </location>
</feature>
<sequence length="1631" mass="175927">MRDTVRRQHHGAQVGERVAQVRCDFTNAIASYNLQRYERRERTIRHDRSALPAAASACAACETHITITYQRPQTRKQREVLKLEDLVVAQVDAVVAVLPRRPPWSPHPPQDPAPRGSPGSPRERSAPAPRAASRGDQHTCAAGQAGAPPQSSLGPVNSWQTEPGSPRSTTRSSGEGVAHQKLRPVERDAEAPLLHDVAGYGLLDAEAKGAPPDKGHTRAAAPEDGTRRGVGVPGERSLDDEVALGVVEGNVGVAVPKQQLATDGPEVRQQAHATTQMRPQVRNEAAFDQDVPQQQARVQRAGRHGHHAEVVEVVAEAAENHEAGEAVQDEREELETVEQIVVADLVWQRRHVRNQQQRRHQDAADGPQLLGGTGGERGRLKDDDHRHEEAAREHHRVPRERVLLAPDAEHAQGAAPAHPPVDHPRVTEHHRQEHRQRRHGRVEERGVRGSANVRRQVEQHVYRRLQHVLYRHAPEGLQQLLADELEAQVVNGDEAAPRGDIGPFAAVPLLARGQSNLAGSRILGVKSVRVVVYQADGRARVARRALAAAQHMALQPEERANGGEHHHDGVQHRGVGQRLQNDQEPLDVPGLRVAQPRVGVERQQTAHADVAEHLLLVPEDVVVQRREAPQAGRGQNQHQGGHRPEQPPAPHVQDERLARAGAGQALAAEVCAVVAALAVEAQVAARPGVAGHALHAGAHVLQRARVEVQQVGRDPLHRRLRVRHWGPQLHLLVLEGGVEAEARHGPPVVLQPDGGEGSVRLQLVDHGRGEPPGADGALQARRARELHGAEGVLQHHEAAVVAKALLLGGGAAAGAGAIWVVRRLRVHSVPGQAETLGDGGGVGGLRRHVGAVRAAVGDVVDQVVRRRRHPAAGAVVVRLAALAADGPVVALREERRGRVVGQQQRRLGEKHERLDLRQRVRRVHRQVDAVGVALGQRRGAPLVLDPQQVLVVGEELVVGTRQDAPVLHALVGRLVRHVVVRHDLRVVAGAARAVGDVLRAGLEGPEPVGAAPAGNVANLLLVRADGARDAHARLRRGRFVAGEAEAVRHSRGAANHRGRVRGAAVEPDATVAVVADGAELCGEFVLEDGVVHAAYGDEVRVGPLLRVAVGDFPEAQLEEVKRAGSVRPFQETQPVEDCGFVGDVRVYVVLRVVHGLFKHEAVAVYVLRAALLAASHRVPQDLFAVHRPDARTRRFRALDPHVGALRGQPLLEIVAAAIPEVYHPSRSFLQLAQCEVVPGLGRAVQDGLRADAGVVHRFHVLEEARDAVAAPDGARDGVPALEEVAVPSRAEAVHRALAPPESRYPVRAAARRLVVAAGAEAVGRTLYARLQVDVEVGAGHAILAPLLPLRALRVGEQFVGSQHVLKNWVMVVVFCATHMDLSSDRISVVVRPTPQGTGSFSSPSQMYPIGHGTQISEELISRSKFEGGVADLVLERARLARHARVVAQVVALVTQAVCGDPRADDGGGAVLPNLGAGQADVQVLVIAHWDQVEIAADRVAAHEVVAEGEVQIGLDGPDHHAVAHVTLVHAPREHHEPLPGVDVQLLQRSQRADDLVHDNLVRHDLQHDDAACDVLRHEQHFKGFTHCAVEVAVHAARFLQRGKVDPAGGPPRERRRHRQGEGRAYDLIARQ</sequence>
<feature type="region of interest" description="Disordered" evidence="1">
    <location>
        <begin position="205"/>
        <end position="236"/>
    </location>
</feature>
<evidence type="ECO:0000313" key="3">
    <source>
        <dbReference type="Proteomes" id="UP001497744"/>
    </source>
</evidence>
<feature type="region of interest" description="Disordered" evidence="1">
    <location>
        <begin position="627"/>
        <end position="650"/>
    </location>
</feature>
<accession>A0AAV4LXQ5</accession>
<comment type="caution">
    <text evidence="2">The sequence shown here is derived from an EMBL/GenBank/DDBJ whole genome shotgun (WGS) entry which is preliminary data.</text>
</comment>
<feature type="compositionally biased region" description="Basic and acidic residues" evidence="1">
    <location>
        <begin position="399"/>
        <end position="410"/>
    </location>
</feature>
<proteinExistence type="predicted"/>
<feature type="compositionally biased region" description="Low complexity" evidence="1">
    <location>
        <begin position="113"/>
        <end position="134"/>
    </location>
</feature>
<dbReference type="EMBL" id="BPLF01000003">
    <property type="protein sequence ID" value="GIX63926.1"/>
    <property type="molecule type" value="Genomic_DNA"/>
</dbReference>
<feature type="compositionally biased region" description="Pro residues" evidence="1">
    <location>
        <begin position="100"/>
        <end position="112"/>
    </location>
</feature>
<dbReference type="Proteomes" id="UP001497744">
    <property type="component" value="Unassembled WGS sequence"/>
</dbReference>
<protein>
    <submittedName>
        <fullName evidence="2">Uncharacterized protein</fullName>
    </submittedName>
</protein>
<dbReference type="RefSeq" id="XP_067715995.1">
    <property type="nucleotide sequence ID" value="XM_067859894.1"/>
</dbReference>
<reference evidence="2 3" key="1">
    <citation type="submission" date="2021-06" db="EMBL/GenBank/DDBJ databases">
        <title>Genome sequence of Babesia caballi.</title>
        <authorList>
            <person name="Yamagishi J."/>
            <person name="Kidaka T."/>
            <person name="Ochi A."/>
        </authorList>
    </citation>
    <scope>NUCLEOTIDE SEQUENCE [LARGE SCALE GENOMIC DNA]</scope>
    <source>
        <strain evidence="2">USDA-D6B2</strain>
    </source>
</reference>
<gene>
    <name evidence="2" type="ORF">BcabD6B2_33610</name>
</gene>
<evidence type="ECO:0000313" key="2">
    <source>
        <dbReference type="EMBL" id="GIX63926.1"/>
    </source>
</evidence>
<feature type="region of interest" description="Disordered" evidence="1">
    <location>
        <begin position="99"/>
        <end position="190"/>
    </location>
</feature>
<organism evidence="2 3">
    <name type="scientific">Babesia caballi</name>
    <dbReference type="NCBI Taxonomy" id="5871"/>
    <lineage>
        <taxon>Eukaryota</taxon>
        <taxon>Sar</taxon>
        <taxon>Alveolata</taxon>
        <taxon>Apicomplexa</taxon>
        <taxon>Aconoidasida</taxon>
        <taxon>Piroplasmida</taxon>
        <taxon>Babesiidae</taxon>
        <taxon>Babesia</taxon>
    </lineage>
</organism>
<feature type="region of interest" description="Disordered" evidence="1">
    <location>
        <begin position="1602"/>
        <end position="1631"/>
    </location>
</feature>
<feature type="compositionally biased region" description="Basic and acidic residues" evidence="1">
    <location>
        <begin position="376"/>
        <end position="392"/>
    </location>
</feature>
<feature type="compositionally biased region" description="Basic and acidic residues" evidence="1">
    <location>
        <begin position="205"/>
        <end position="216"/>
    </location>
</feature>
<name>A0AAV4LXQ5_BABCB</name>
<feature type="compositionally biased region" description="Polar residues" evidence="1">
    <location>
        <begin position="149"/>
        <end position="173"/>
    </location>
</feature>
<feature type="compositionally biased region" description="Low complexity" evidence="1">
    <location>
        <begin position="630"/>
        <end position="639"/>
    </location>
</feature>
<dbReference type="GeneID" id="94195407"/>
<keyword evidence="3" id="KW-1185">Reference proteome</keyword>